<sequence>MTADQESSLNDMGAPHACETRARRGVVAVIRRGARRCVAKWRPILLAVLLIAATGLPASVYCFVYRPDQLINATAAQHAIKAASDGAVAILSYSPDNLNRDFANAKSHLTGEFLDHYGKFTERIVAPIAQEKHIATHASVARAALSELHPESAVVLVFVNQRTESKEKPDPVITAGSILVTLRKVNGSWLISKFDPLL</sequence>
<dbReference type="EMBL" id="NCXP01000018">
    <property type="protein sequence ID" value="OSC39969.1"/>
    <property type="molecule type" value="Genomic_DNA"/>
</dbReference>
<comment type="caution">
    <text evidence="4">The sequence shown here is derived from an EMBL/GenBank/DDBJ whole genome shotgun (WGS) entry which is preliminary data.</text>
</comment>
<evidence type="ECO:0000256" key="3">
    <source>
        <dbReference type="SAM" id="Phobius"/>
    </source>
</evidence>
<evidence type="ECO:0000256" key="2">
    <source>
        <dbReference type="ARBA" id="ARBA00023136"/>
    </source>
</evidence>
<name>A0A1X2LT60_9MYCO</name>
<keyword evidence="5" id="KW-1185">Reference proteome</keyword>
<dbReference type="Proteomes" id="UP000193247">
    <property type="component" value="Unassembled WGS sequence"/>
</dbReference>
<dbReference type="PANTHER" id="PTHR37042:SF4">
    <property type="entry name" value="OUTER MEMBRANE PROTEIN RV1973"/>
    <property type="match status" value="1"/>
</dbReference>
<gene>
    <name evidence="4" type="ORF">B8W66_14985</name>
</gene>
<comment type="subcellular location">
    <subcellularLocation>
        <location evidence="1">Membrane</location>
    </subcellularLocation>
</comment>
<evidence type="ECO:0000313" key="5">
    <source>
        <dbReference type="Proteomes" id="UP000193247"/>
    </source>
</evidence>
<protein>
    <recommendedName>
        <fullName evidence="6">Twin-arginine translocation pathway signal</fullName>
    </recommendedName>
</protein>
<dbReference type="AlphaFoldDB" id="A0A1X2LT60"/>
<keyword evidence="2 3" id="KW-0472">Membrane</keyword>
<keyword evidence="3" id="KW-0812">Transmembrane</keyword>
<evidence type="ECO:0008006" key="6">
    <source>
        <dbReference type="Google" id="ProtNLM"/>
    </source>
</evidence>
<proteinExistence type="predicted"/>
<dbReference type="GO" id="GO:0016020">
    <property type="term" value="C:membrane"/>
    <property type="evidence" value="ECO:0007669"/>
    <property type="project" value="UniProtKB-SubCell"/>
</dbReference>
<organism evidence="4 5">
    <name type="scientific">Mycobacterium decipiens</name>
    <dbReference type="NCBI Taxonomy" id="1430326"/>
    <lineage>
        <taxon>Bacteria</taxon>
        <taxon>Bacillati</taxon>
        <taxon>Actinomycetota</taxon>
        <taxon>Actinomycetes</taxon>
        <taxon>Mycobacteriales</taxon>
        <taxon>Mycobacteriaceae</taxon>
        <taxon>Mycobacterium</taxon>
    </lineage>
</organism>
<reference evidence="4 5" key="1">
    <citation type="submission" date="2017-04" db="EMBL/GenBank/DDBJ databases">
        <title>The new phylogeny of genus Mycobacterium.</title>
        <authorList>
            <person name="Tortoli E."/>
            <person name="Trovato A."/>
            <person name="Cirillo D.M."/>
        </authorList>
    </citation>
    <scope>NUCLEOTIDE SEQUENCE [LARGE SCALE GENOMIC DNA]</scope>
    <source>
        <strain evidence="4 5">TBL 1200985</strain>
    </source>
</reference>
<evidence type="ECO:0000313" key="4">
    <source>
        <dbReference type="EMBL" id="OSC39969.1"/>
    </source>
</evidence>
<dbReference type="PANTHER" id="PTHR37042">
    <property type="entry name" value="OUTER MEMBRANE PROTEIN RV1973"/>
    <property type="match status" value="1"/>
</dbReference>
<dbReference type="STRING" id="1430326.B8W66_14985"/>
<feature type="transmembrane region" description="Helical" evidence="3">
    <location>
        <begin position="44"/>
        <end position="64"/>
    </location>
</feature>
<dbReference type="OrthoDB" id="5196392at2"/>
<evidence type="ECO:0000256" key="1">
    <source>
        <dbReference type="ARBA" id="ARBA00004370"/>
    </source>
</evidence>
<accession>A0A1X2LT60</accession>
<keyword evidence="3" id="KW-1133">Transmembrane helix</keyword>
<dbReference type="RefSeq" id="WP_085325794.1">
    <property type="nucleotide sequence ID" value="NZ_NCXP01000018.1"/>
</dbReference>